<keyword evidence="12" id="KW-0812">Transmembrane</keyword>
<evidence type="ECO:0000256" key="9">
    <source>
        <dbReference type="ARBA" id="ARBA00046271"/>
    </source>
</evidence>
<dbReference type="InterPro" id="IPR018997">
    <property type="entry name" value="PUB_domain"/>
</dbReference>
<proteinExistence type="inferred from homology"/>
<evidence type="ECO:0000256" key="8">
    <source>
        <dbReference type="ARBA" id="ARBA00029691"/>
    </source>
</evidence>
<evidence type="ECO:0000259" key="13">
    <source>
        <dbReference type="Pfam" id="PF04695"/>
    </source>
</evidence>
<dbReference type="STRING" id="65357.A0A024G692"/>
<evidence type="ECO:0000313" key="17">
    <source>
        <dbReference type="Proteomes" id="UP000053237"/>
    </source>
</evidence>
<keyword evidence="2 10" id="KW-0813">Transport</keyword>
<evidence type="ECO:0000256" key="6">
    <source>
        <dbReference type="ARBA" id="ARBA00023140"/>
    </source>
</evidence>
<feature type="domain" description="Peroxisome membrane anchor protein Pex14p N-terminal" evidence="13">
    <location>
        <begin position="2"/>
        <end position="46"/>
    </location>
</feature>
<dbReference type="GO" id="GO:0016560">
    <property type="term" value="P:protein import into peroxisome matrix, docking"/>
    <property type="evidence" value="ECO:0007669"/>
    <property type="project" value="UniProtKB-UniRule"/>
</dbReference>
<gene>
    <name evidence="16" type="ORF">BN9_031490</name>
</gene>
<dbReference type="GO" id="GO:1990429">
    <property type="term" value="C:peroxisomal importomer complex"/>
    <property type="evidence" value="ECO:0007669"/>
    <property type="project" value="TreeGrafter"/>
</dbReference>
<feature type="coiled-coil region" evidence="11">
    <location>
        <begin position="159"/>
        <end position="186"/>
    </location>
</feature>
<dbReference type="InterPro" id="IPR006785">
    <property type="entry name" value="Pex14_N"/>
</dbReference>
<dbReference type="AlphaFoldDB" id="A0A024G692"/>
<reference evidence="16 17" key="1">
    <citation type="submission" date="2012-05" db="EMBL/GenBank/DDBJ databases">
        <title>Recombination and specialization in a pathogen metapopulation.</title>
        <authorList>
            <person name="Gardiner A."/>
            <person name="Kemen E."/>
            <person name="Schultz-Larsen T."/>
            <person name="MacLean D."/>
            <person name="Van Oosterhout C."/>
            <person name="Jones J.D.G."/>
        </authorList>
    </citation>
    <scope>NUCLEOTIDE SEQUENCE [LARGE SCALE GENOMIC DNA]</scope>
    <source>
        <strain evidence="16 17">Ac Nc2</strain>
    </source>
</reference>
<dbReference type="InParanoid" id="A0A024G692"/>
<dbReference type="InterPro" id="IPR025655">
    <property type="entry name" value="PEX14"/>
</dbReference>
<evidence type="ECO:0000256" key="4">
    <source>
        <dbReference type="ARBA" id="ARBA00023010"/>
    </source>
</evidence>
<evidence type="ECO:0000256" key="1">
    <source>
        <dbReference type="ARBA" id="ARBA00005443"/>
    </source>
</evidence>
<dbReference type="Gene3D" id="1.20.58.2190">
    <property type="match status" value="1"/>
</dbReference>
<evidence type="ECO:0000256" key="11">
    <source>
        <dbReference type="SAM" id="Coils"/>
    </source>
</evidence>
<evidence type="ECO:0000256" key="7">
    <source>
        <dbReference type="ARBA" id="ARBA00029502"/>
    </source>
</evidence>
<evidence type="ECO:0000259" key="15">
    <source>
        <dbReference type="Pfam" id="PF17733"/>
    </source>
</evidence>
<dbReference type="GO" id="GO:0005102">
    <property type="term" value="F:signaling receptor binding"/>
    <property type="evidence" value="ECO:0007669"/>
    <property type="project" value="TreeGrafter"/>
</dbReference>
<dbReference type="Gene3D" id="1.10.10.10">
    <property type="entry name" value="Winged helix-like DNA-binding domain superfamily/Winged helix DNA-binding domain"/>
    <property type="match status" value="1"/>
</dbReference>
<accession>A0A024G692</accession>
<protein>
    <recommendedName>
        <fullName evidence="7 10">Peroxisomal membrane protein PEX14</fullName>
    </recommendedName>
    <alternativeName>
        <fullName evidence="8 10">Peroxin-14</fullName>
    </alternativeName>
</protein>
<dbReference type="Pfam" id="PF17733">
    <property type="entry name" value="KPWE_dom"/>
    <property type="match status" value="1"/>
</dbReference>
<evidence type="ECO:0000256" key="5">
    <source>
        <dbReference type="ARBA" id="ARBA00023136"/>
    </source>
</evidence>
<evidence type="ECO:0000256" key="3">
    <source>
        <dbReference type="ARBA" id="ARBA00022927"/>
    </source>
</evidence>
<dbReference type="PANTHER" id="PTHR23058">
    <property type="entry name" value="PEROXISOMAL MEMBRANE PROTEIN PEX14"/>
    <property type="match status" value="1"/>
</dbReference>
<dbReference type="CDD" id="cd09212">
    <property type="entry name" value="PUB"/>
    <property type="match status" value="1"/>
</dbReference>
<keyword evidence="11" id="KW-0175">Coiled coil</keyword>
<evidence type="ECO:0000256" key="10">
    <source>
        <dbReference type="RuleBase" id="RU367032"/>
    </source>
</evidence>
<evidence type="ECO:0000259" key="14">
    <source>
        <dbReference type="Pfam" id="PF09409"/>
    </source>
</evidence>
<evidence type="ECO:0000313" key="16">
    <source>
        <dbReference type="EMBL" id="CCI42365.1"/>
    </source>
</evidence>
<keyword evidence="5 10" id="KW-0472">Membrane</keyword>
<feature type="domain" description="Peroxisomal membrane protein PEX14-like KPWE" evidence="15">
    <location>
        <begin position="456"/>
        <end position="488"/>
    </location>
</feature>
<keyword evidence="6 10" id="KW-0576">Peroxisome</keyword>
<comment type="similarity">
    <text evidence="1 10">Belongs to the peroxin-14 family.</text>
</comment>
<name>A0A024G692_9STRA</name>
<keyword evidence="17" id="KW-1185">Reference proteome</keyword>
<feature type="transmembrane region" description="Helical" evidence="12">
    <location>
        <begin position="106"/>
        <end position="127"/>
    </location>
</feature>
<comment type="subcellular location">
    <subcellularLocation>
        <location evidence="9 10">Peroxisome membrane</location>
    </subcellularLocation>
</comment>
<keyword evidence="4" id="KW-0811">Translocation</keyword>
<dbReference type="InterPro" id="IPR036339">
    <property type="entry name" value="PUB-like_dom_sf"/>
</dbReference>
<keyword evidence="12" id="KW-1133">Transmembrane helix</keyword>
<sequence>MREESIRSGVQFLQHPNVQSTPMSERVAFLEQKGLTNEETQQALERYQSAQSGEENILPTSIKEPLYTKSNGVSPLRNSAPTALATSVLPLMIRNPFRHFPVITKMIRLVATISSIVGMASMLLYTWNFAVYMRILPSWCKYHSLFPSFDSVEVVGARTQESEKENQNLSDEIREMTTVMQNQTQKLLEISQEIDSRPKHEDTMDSMTIQVLDELRNQVAELKMLIHEPNIELGESNGQDPNLSLPGVMLEEVSHMESPRIDKVLTVLDKLQRENSVEQLQDAFDLMIMYVKNLLENPTVPRYRKIATGNVNYKTKIEPIKHHRELLETIGFEPYGMNLEWKWYTSKSAEEREENAAILQAVLSTFQSACKSKELKTGFLRNVAKDAFERQLGASTHTENIHFDDLQDDNAHRACDSATDKWDTFFQMMEKKTLETTEISSHPTHSGNFTEKNRQQYPESFAGVIKMVQNGQQPPDIKKFEEKLSEDSAIFVRELKESQTTQHKNATFSYTATPST</sequence>
<feature type="domain" description="PUB" evidence="14">
    <location>
        <begin position="278"/>
        <end position="335"/>
    </location>
</feature>
<organism evidence="16 17">
    <name type="scientific">Albugo candida</name>
    <dbReference type="NCBI Taxonomy" id="65357"/>
    <lineage>
        <taxon>Eukaryota</taxon>
        <taxon>Sar</taxon>
        <taxon>Stramenopiles</taxon>
        <taxon>Oomycota</taxon>
        <taxon>Peronosporomycetes</taxon>
        <taxon>Albuginales</taxon>
        <taxon>Albuginaceae</taxon>
        <taxon>Albugo</taxon>
    </lineage>
</organism>
<comment type="caution">
    <text evidence="16">The sequence shown here is derived from an EMBL/GenBank/DDBJ whole genome shotgun (WGS) entry which is preliminary data.</text>
</comment>
<dbReference type="Pfam" id="PF04695">
    <property type="entry name" value="Pex14_N"/>
    <property type="match status" value="1"/>
</dbReference>
<evidence type="ECO:0000256" key="12">
    <source>
        <dbReference type="SAM" id="Phobius"/>
    </source>
</evidence>
<dbReference type="OrthoDB" id="441517at2759"/>
<dbReference type="GO" id="GO:0005778">
    <property type="term" value="C:peroxisomal membrane"/>
    <property type="evidence" value="ECO:0007669"/>
    <property type="project" value="UniProtKB-SubCell"/>
</dbReference>
<dbReference type="EMBL" id="CAIX01000033">
    <property type="protein sequence ID" value="CCI42365.1"/>
    <property type="molecule type" value="Genomic_DNA"/>
</dbReference>
<dbReference type="SUPFAM" id="SSF143503">
    <property type="entry name" value="PUG domain-like"/>
    <property type="match status" value="1"/>
</dbReference>
<keyword evidence="3 10" id="KW-0653">Protein transport</keyword>
<evidence type="ECO:0000256" key="2">
    <source>
        <dbReference type="ARBA" id="ARBA00022448"/>
    </source>
</evidence>
<dbReference type="PANTHER" id="PTHR23058:SF0">
    <property type="entry name" value="PEROXISOMAL MEMBRANE PROTEIN PEX14"/>
    <property type="match status" value="1"/>
</dbReference>
<dbReference type="InterPro" id="IPR040554">
    <property type="entry name" value="KPWE_PEX14_dom"/>
</dbReference>
<dbReference type="Pfam" id="PF09409">
    <property type="entry name" value="PUB"/>
    <property type="match status" value="1"/>
</dbReference>
<comment type="function">
    <text evidence="10">Component of the PEX13-PEX14 docking complex, a translocon channel that specifically mediates the import of peroxisomal cargo proteins bound to PEX5 receptor. The PEX13-PEX14 docking complex forms a large import pore which can be opened to a diameter of about 9 nm. Mechanistically, PEX5 receptor along with cargo proteins associates with the PEX14 subunit of the PEX13-PEX14 docking complex in the cytosol, leading to the insertion of the receptor into the organelle membrane with the concomitant translocation of the cargo into the peroxisome matrix.</text>
</comment>
<dbReference type="InterPro" id="IPR036388">
    <property type="entry name" value="WH-like_DNA-bd_sf"/>
</dbReference>
<dbReference type="Proteomes" id="UP000053237">
    <property type="component" value="Unassembled WGS sequence"/>
</dbReference>